<name>A0A4T2GTC2_STRSU</name>
<protein>
    <submittedName>
        <fullName evidence="2">Uncharacterized protein</fullName>
    </submittedName>
</protein>
<gene>
    <name evidence="2" type="ORF">FAJ35_05470</name>
</gene>
<keyword evidence="1" id="KW-0472">Membrane</keyword>
<reference evidence="2 3" key="1">
    <citation type="submission" date="2019-04" db="EMBL/GenBank/DDBJ databases">
        <title>Genome analysis of Streptococcus suis strain WUSS327.</title>
        <authorList>
            <person name="Chen H."/>
            <person name="Gao X."/>
            <person name="Wu Z."/>
        </authorList>
    </citation>
    <scope>NUCLEOTIDE SEQUENCE [LARGE SCALE GENOMIC DNA]</scope>
    <source>
        <strain evidence="2 3">WUSS327</strain>
    </source>
</reference>
<evidence type="ECO:0000313" key="2">
    <source>
        <dbReference type="EMBL" id="TII02242.1"/>
    </source>
</evidence>
<dbReference type="EMBL" id="SSXL01000016">
    <property type="protein sequence ID" value="TII02242.1"/>
    <property type="molecule type" value="Genomic_DNA"/>
</dbReference>
<organism evidence="2 3">
    <name type="scientific">Streptococcus suis</name>
    <dbReference type="NCBI Taxonomy" id="1307"/>
    <lineage>
        <taxon>Bacteria</taxon>
        <taxon>Bacillati</taxon>
        <taxon>Bacillota</taxon>
        <taxon>Bacilli</taxon>
        <taxon>Lactobacillales</taxon>
        <taxon>Streptococcaceae</taxon>
        <taxon>Streptococcus</taxon>
    </lineage>
</organism>
<keyword evidence="1" id="KW-0812">Transmembrane</keyword>
<dbReference type="AlphaFoldDB" id="A0A4T2GTC2"/>
<proteinExistence type="predicted"/>
<dbReference type="Proteomes" id="UP000309259">
    <property type="component" value="Unassembled WGS sequence"/>
</dbReference>
<accession>A0A4T2GTC2</accession>
<sequence>MAGWINIVLALLFIPIVNGTIGVIMGYLVRSRGDKEHGTIMIIVAIGMTILGMLLRTIIGSLAYA</sequence>
<evidence type="ECO:0000313" key="3">
    <source>
        <dbReference type="Proteomes" id="UP000309259"/>
    </source>
</evidence>
<feature type="transmembrane region" description="Helical" evidence="1">
    <location>
        <begin position="6"/>
        <end position="28"/>
    </location>
</feature>
<evidence type="ECO:0000256" key="1">
    <source>
        <dbReference type="SAM" id="Phobius"/>
    </source>
</evidence>
<feature type="transmembrane region" description="Helical" evidence="1">
    <location>
        <begin position="40"/>
        <end position="64"/>
    </location>
</feature>
<keyword evidence="1" id="KW-1133">Transmembrane helix</keyword>
<comment type="caution">
    <text evidence="2">The sequence shown here is derived from an EMBL/GenBank/DDBJ whole genome shotgun (WGS) entry which is preliminary data.</text>
</comment>